<dbReference type="RefSeq" id="WP_265669169.1">
    <property type="nucleotide sequence ID" value="NZ_JAKHKO010000001.1"/>
</dbReference>
<comment type="caution">
    <text evidence="1">The sequence shown here is derived from an EMBL/GenBank/DDBJ whole genome shotgun (WGS) entry which is preliminary data.</text>
</comment>
<reference evidence="1" key="1">
    <citation type="submission" date="2022-01" db="EMBL/GenBank/DDBJ databases">
        <title>VMRC isolate genome collection.</title>
        <authorList>
            <person name="France M."/>
            <person name="Rutt L."/>
            <person name="Humphrys M."/>
            <person name="Ravel J."/>
        </authorList>
    </citation>
    <scope>NUCLEOTIDE SEQUENCE</scope>
    <source>
        <strain evidence="1">C0127B5</strain>
    </source>
</reference>
<dbReference type="Pfam" id="PF09682">
    <property type="entry name" value="Phage_holin_6_1"/>
    <property type="match status" value="1"/>
</dbReference>
<name>A0AAP3M3W5_9LACO</name>
<dbReference type="AlphaFoldDB" id="A0AAP3M3W5"/>
<organism evidence="1 2">
    <name type="scientific">Lactobacillus mulieris</name>
    <dbReference type="NCBI Taxonomy" id="2508708"/>
    <lineage>
        <taxon>Bacteria</taxon>
        <taxon>Bacillati</taxon>
        <taxon>Bacillota</taxon>
        <taxon>Bacilli</taxon>
        <taxon>Lactobacillales</taxon>
        <taxon>Lactobacillaceae</taxon>
        <taxon>Lactobacillus</taxon>
    </lineage>
</organism>
<dbReference type="Proteomes" id="UP001213015">
    <property type="component" value="Unassembled WGS sequence"/>
</dbReference>
<dbReference type="InterPro" id="IPR010026">
    <property type="entry name" value="Phage_holin_LL-H"/>
</dbReference>
<gene>
    <name evidence="1" type="ORF">L2422_01390</name>
</gene>
<dbReference type="EMBL" id="JAKHLF010000001">
    <property type="protein sequence ID" value="MCZ3844178.1"/>
    <property type="molecule type" value="Genomic_DNA"/>
</dbReference>
<protein>
    <submittedName>
        <fullName evidence="1">Phage holin family protein</fullName>
    </submittedName>
</protein>
<evidence type="ECO:0000313" key="1">
    <source>
        <dbReference type="EMBL" id="MCZ3844178.1"/>
    </source>
</evidence>
<sequence>MKINDWLGFLFIVAWVVKSFFEYLKSKDPKTAEKFKIIDDIASWAVSLQDTRDISNAEKQYKATQAVMEQAEKAGVPITEASAKGAIEKAVAEKKKQ</sequence>
<evidence type="ECO:0000313" key="2">
    <source>
        <dbReference type="Proteomes" id="UP001213015"/>
    </source>
</evidence>
<proteinExistence type="predicted"/>
<accession>A0AAP3M3W5</accession>